<reference evidence="2" key="1">
    <citation type="submission" date="2012-11" db="EMBL/GenBank/DDBJ databases">
        <title>Dependencies among metagenomic species, viruses, plasmids and units of genetic variation.</title>
        <authorList>
            <person name="Nielsen H.B."/>
            <person name="Almeida M."/>
            <person name="Juncker A.S."/>
            <person name="Rasmussen S."/>
            <person name="Li J."/>
            <person name="Sunagawa S."/>
            <person name="Plichta D."/>
            <person name="Gautier L."/>
            <person name="Le Chatelier E."/>
            <person name="Peletier E."/>
            <person name="Bonde I."/>
            <person name="Nielsen T."/>
            <person name="Manichanh C."/>
            <person name="Arumugam M."/>
            <person name="Batto J."/>
            <person name="Santos M.B.Q.D."/>
            <person name="Blom N."/>
            <person name="Borruel N."/>
            <person name="Burgdorf K.S."/>
            <person name="Boumezbeur F."/>
            <person name="Casellas F."/>
            <person name="Dore J."/>
            <person name="Guarner F."/>
            <person name="Hansen T."/>
            <person name="Hildebrand F."/>
            <person name="Kaas R.S."/>
            <person name="Kennedy S."/>
            <person name="Kristiansen K."/>
            <person name="Kultima J.R."/>
            <person name="Leonard P."/>
            <person name="Levenez F."/>
            <person name="Lund O."/>
            <person name="Moumen B."/>
            <person name="Le Paslier D."/>
            <person name="Pons N."/>
            <person name="Pedersen O."/>
            <person name="Prifti E."/>
            <person name="Qin J."/>
            <person name="Raes J."/>
            <person name="Tap J."/>
            <person name="Tims S."/>
            <person name="Ussery D.W."/>
            <person name="Yamada T."/>
            <person name="MetaHit consortium"/>
            <person name="Renault P."/>
            <person name="Sicheritz-Ponten T."/>
            <person name="Bork P."/>
            <person name="Wang J."/>
            <person name="Brunak S."/>
            <person name="Ehrlich S.D."/>
        </authorList>
    </citation>
    <scope>NUCLEOTIDE SEQUENCE [LARGE SCALE GENOMIC DNA]</scope>
</reference>
<feature type="domain" description="AAA" evidence="1">
    <location>
        <begin position="23"/>
        <end position="136"/>
    </location>
</feature>
<dbReference type="AlphaFoldDB" id="R7PY30"/>
<gene>
    <name evidence="2" type="ORF">BN522_01458</name>
</gene>
<sequence length="142" mass="16195">MVVKYLPRILDKDLEKYLTMIGAILIVGPKWCGKTTTAEQHAKSVLKLQDKDNYKTNMMWADIEPYRLLKGEKPRLIDEWQVAPVLWDSVRTSVDESEGYGLYILTGSTVVDEDSIMHSGTGRIHRMLMRPMSLYESGESNG</sequence>
<dbReference type="Proteomes" id="UP000018189">
    <property type="component" value="Unassembled WGS sequence"/>
</dbReference>
<dbReference type="PANTHER" id="PTHR43566:SF2">
    <property type="entry name" value="DUF4143 DOMAIN-CONTAINING PROTEIN"/>
    <property type="match status" value="1"/>
</dbReference>
<dbReference type="SUPFAM" id="SSF52540">
    <property type="entry name" value="P-loop containing nucleoside triphosphate hydrolases"/>
    <property type="match status" value="1"/>
</dbReference>
<accession>R7PY30</accession>
<name>R7PY30_METSM</name>
<dbReference type="InterPro" id="IPR041682">
    <property type="entry name" value="AAA_14"/>
</dbReference>
<evidence type="ECO:0000259" key="1">
    <source>
        <dbReference type="Pfam" id="PF13173"/>
    </source>
</evidence>
<dbReference type="InterPro" id="IPR027417">
    <property type="entry name" value="P-loop_NTPase"/>
</dbReference>
<protein>
    <recommendedName>
        <fullName evidence="1">AAA domain-containing protein</fullName>
    </recommendedName>
</protein>
<dbReference type="Pfam" id="PF13173">
    <property type="entry name" value="AAA_14"/>
    <property type="match status" value="1"/>
</dbReference>
<dbReference type="PANTHER" id="PTHR43566">
    <property type="entry name" value="CONSERVED PROTEIN"/>
    <property type="match status" value="1"/>
</dbReference>
<evidence type="ECO:0000313" key="2">
    <source>
        <dbReference type="EMBL" id="CDF29611.1"/>
    </source>
</evidence>
<dbReference type="EMBL" id="CBKP010000047">
    <property type="protein sequence ID" value="CDF29611.1"/>
    <property type="molecule type" value="Genomic_DNA"/>
</dbReference>
<proteinExistence type="predicted"/>
<organism evidence="2">
    <name type="scientific">Methanobrevibacter smithii CAG:186</name>
    <dbReference type="NCBI Taxonomy" id="1263088"/>
    <lineage>
        <taxon>Archaea</taxon>
        <taxon>Methanobacteriati</taxon>
        <taxon>Methanobacteriota</taxon>
        <taxon>Methanomada group</taxon>
        <taxon>Methanobacteria</taxon>
        <taxon>Methanobacteriales</taxon>
        <taxon>Methanobacteriaceae</taxon>
        <taxon>Methanobrevibacter</taxon>
    </lineage>
</organism>
<comment type="caution">
    <text evidence="2">The sequence shown here is derived from an EMBL/GenBank/DDBJ whole genome shotgun (WGS) entry which is preliminary data.</text>
</comment>